<dbReference type="EMBL" id="JACYFC010000001">
    <property type="protein sequence ID" value="MBD5769486.1"/>
    <property type="molecule type" value="Genomic_DNA"/>
</dbReference>
<gene>
    <name evidence="2" type="ORF">IF202_00340</name>
</gene>
<dbReference type="Proteomes" id="UP000604161">
    <property type="component" value="Unassembled WGS sequence"/>
</dbReference>
<evidence type="ECO:0000256" key="1">
    <source>
        <dbReference type="SAM" id="Phobius"/>
    </source>
</evidence>
<name>A0ABR8NTW1_9GAMM</name>
<keyword evidence="3" id="KW-1185">Reference proteome</keyword>
<comment type="caution">
    <text evidence="2">The sequence shown here is derived from an EMBL/GenBank/DDBJ whole genome shotgun (WGS) entry which is preliminary data.</text>
</comment>
<dbReference type="InterPro" id="IPR021813">
    <property type="entry name" value="DUF3392"/>
</dbReference>
<keyword evidence="1" id="KW-1133">Transmembrane helix</keyword>
<protein>
    <submittedName>
        <fullName evidence="2">DUF3392 domain-containing protein</fullName>
    </submittedName>
</protein>
<dbReference type="RefSeq" id="WP_191592889.1">
    <property type="nucleotide sequence ID" value="NZ_JACYFC010000001.1"/>
</dbReference>
<evidence type="ECO:0000313" key="2">
    <source>
        <dbReference type="EMBL" id="MBD5769486.1"/>
    </source>
</evidence>
<proteinExistence type="predicted"/>
<reference evidence="2 3" key="1">
    <citation type="submission" date="2020-09" db="EMBL/GenBank/DDBJ databases">
        <title>Marinomonas sp. nov., isolated from the cysticercosis algae of Qingdao, China.</title>
        <authorList>
            <person name="Sun X."/>
        </authorList>
    </citation>
    <scope>NUCLEOTIDE SEQUENCE [LARGE SCALE GENOMIC DNA]</scope>
    <source>
        <strain evidence="2 3">SM2066</strain>
    </source>
</reference>
<feature type="transmembrane region" description="Helical" evidence="1">
    <location>
        <begin position="12"/>
        <end position="33"/>
    </location>
</feature>
<feature type="transmembrane region" description="Helical" evidence="1">
    <location>
        <begin position="45"/>
        <end position="65"/>
    </location>
</feature>
<keyword evidence="1" id="KW-0812">Transmembrane</keyword>
<feature type="transmembrane region" description="Helical" evidence="1">
    <location>
        <begin position="85"/>
        <end position="103"/>
    </location>
</feature>
<organism evidence="2 3">
    <name type="scientific">Marinomonas colpomeniae</name>
    <dbReference type="NCBI Taxonomy" id="2774408"/>
    <lineage>
        <taxon>Bacteria</taxon>
        <taxon>Pseudomonadati</taxon>
        <taxon>Pseudomonadota</taxon>
        <taxon>Gammaproteobacteria</taxon>
        <taxon>Oceanospirillales</taxon>
        <taxon>Oceanospirillaceae</taxon>
        <taxon>Marinomonas</taxon>
    </lineage>
</organism>
<evidence type="ECO:0000313" key="3">
    <source>
        <dbReference type="Proteomes" id="UP000604161"/>
    </source>
</evidence>
<sequence length="109" mass="12487">MFIFDLNLRLAYFIQPHLQDASLALVATCLVIYGGKINAVLRTLVSSWVFIGRVIAFILMCTFGYGLLTLWGQPLVYWGITRVDLVYRPVLLFFCFCLLGVLAERKRHL</sequence>
<dbReference type="Pfam" id="PF11872">
    <property type="entry name" value="DUF3392"/>
    <property type="match status" value="1"/>
</dbReference>
<keyword evidence="1" id="KW-0472">Membrane</keyword>
<accession>A0ABR8NTW1</accession>